<protein>
    <recommendedName>
        <fullName evidence="3">Glycosyl transferase family 1 domain-containing protein</fullName>
    </recommendedName>
</protein>
<sequence>MLFISNTVDIQPQRAPRNERLTILCGCRIVYRPDKHPALGAIDFKGTDILIKGFAQYIRSGEQGILRLPRKGQDLDAAITLISDLGIEKHIDWLDAMPLARFYQEMSAADLVCDQFGTSFPGMVTTDAFALGRPVMAKMRNEIFGKLFPEPLPGFDAVSPEQICEHLMAIRKDSDLLETVGQKSRNYAEKYLSPEAMAKNLLTTWR</sequence>
<keyword evidence="1" id="KW-0614">Plasmid</keyword>
<dbReference type="AlphaFoldDB" id="A0A4P6HVN2"/>
<dbReference type="Proteomes" id="UP000293296">
    <property type="component" value="Plasmid pDCAR1"/>
</dbReference>
<reference evidence="1 2" key="1">
    <citation type="submission" date="2018-02" db="EMBL/GenBank/DDBJ databases">
        <title>Genome sequence of Desulfovibrio carbinolicus DSM 3852.</title>
        <authorList>
            <person name="Wilbanks E."/>
            <person name="Skennerton C.T."/>
            <person name="Orphan V.J."/>
        </authorList>
    </citation>
    <scope>NUCLEOTIDE SEQUENCE [LARGE SCALE GENOMIC DNA]</scope>
    <source>
        <strain evidence="1 2">DSM 3852</strain>
        <plasmid evidence="2">pdcar1</plasmid>
    </source>
</reference>
<gene>
    <name evidence="1" type="ORF">C3Y92_20090</name>
</gene>
<dbReference type="KEGG" id="dcb:C3Y92_20090"/>
<keyword evidence="2" id="KW-1185">Reference proteome</keyword>
<dbReference type="SUPFAM" id="SSF53756">
    <property type="entry name" value="UDP-Glycosyltransferase/glycogen phosphorylase"/>
    <property type="match status" value="1"/>
</dbReference>
<dbReference type="Gene3D" id="3.40.50.2000">
    <property type="entry name" value="Glycogen Phosphorylase B"/>
    <property type="match status" value="1"/>
</dbReference>
<evidence type="ECO:0008006" key="3">
    <source>
        <dbReference type="Google" id="ProtNLM"/>
    </source>
</evidence>
<name>A0A4P6HVN2_9BACT</name>
<dbReference type="EMBL" id="CP026539">
    <property type="protein sequence ID" value="QAZ69588.1"/>
    <property type="molecule type" value="Genomic_DNA"/>
</dbReference>
<proteinExistence type="predicted"/>
<evidence type="ECO:0000313" key="2">
    <source>
        <dbReference type="Proteomes" id="UP000293296"/>
    </source>
</evidence>
<organism evidence="1 2">
    <name type="scientific">Solidesulfovibrio carbinolicus</name>
    <dbReference type="NCBI Taxonomy" id="296842"/>
    <lineage>
        <taxon>Bacteria</taxon>
        <taxon>Pseudomonadati</taxon>
        <taxon>Thermodesulfobacteriota</taxon>
        <taxon>Desulfovibrionia</taxon>
        <taxon>Desulfovibrionales</taxon>
        <taxon>Desulfovibrionaceae</taxon>
        <taxon>Solidesulfovibrio</taxon>
    </lineage>
</organism>
<evidence type="ECO:0000313" key="1">
    <source>
        <dbReference type="EMBL" id="QAZ69588.1"/>
    </source>
</evidence>
<geneLocation type="plasmid" evidence="2">
    <name>pdcar1</name>
</geneLocation>
<accession>A0A4P6HVN2</accession>